<organism evidence="1 2">
    <name type="scientific">Polyangium mundeleinium</name>
    <dbReference type="NCBI Taxonomy" id="2995306"/>
    <lineage>
        <taxon>Bacteria</taxon>
        <taxon>Pseudomonadati</taxon>
        <taxon>Myxococcota</taxon>
        <taxon>Polyangia</taxon>
        <taxon>Polyangiales</taxon>
        <taxon>Polyangiaceae</taxon>
        <taxon>Polyangium</taxon>
    </lineage>
</organism>
<gene>
    <name evidence="1" type="primary">hxsD</name>
    <name evidence="1" type="ORF">POL67_05585</name>
</gene>
<keyword evidence="2" id="KW-1185">Reference proteome</keyword>
<dbReference type="Proteomes" id="UP001221411">
    <property type="component" value="Unassembled WGS sequence"/>
</dbReference>
<dbReference type="RefSeq" id="WP_271916014.1">
    <property type="nucleotide sequence ID" value="NZ_JAQNDO010000001.1"/>
</dbReference>
<dbReference type="InterPro" id="IPR023974">
    <property type="entry name" value="HxsD"/>
</dbReference>
<reference evidence="1 2" key="1">
    <citation type="submission" date="2022-11" db="EMBL/GenBank/DDBJ databases">
        <title>Minimal conservation of predation-associated metabolite biosynthetic gene clusters underscores biosynthetic potential of Myxococcota including descriptions for ten novel species: Archangium lansinium sp. nov., Myxococcus landrumus sp. nov., Nannocystis bai.</title>
        <authorList>
            <person name="Ahearne A."/>
            <person name="Stevens C."/>
            <person name="Dowd S."/>
        </authorList>
    </citation>
    <scope>NUCLEOTIDE SEQUENCE [LARGE SCALE GENOMIC DNA]</scope>
    <source>
        <strain evidence="1 2">RJM3</strain>
    </source>
</reference>
<protein>
    <submittedName>
        <fullName evidence="1">His-Xaa-Ser system protein HxsD</fullName>
    </submittedName>
</protein>
<proteinExistence type="predicted"/>
<dbReference type="NCBIfam" id="TIGR03976">
    <property type="entry name" value="chp_LLNDYxLRE"/>
    <property type="match status" value="1"/>
</dbReference>
<evidence type="ECO:0000313" key="1">
    <source>
        <dbReference type="EMBL" id="MDC0740808.1"/>
    </source>
</evidence>
<sequence>MFRDGCIGVTVDVRAYRLSAVQKTAYRLAAKCTAIIGEVREHSLVVTLTFAPTTGEREALETARLFFQELLDQELREKVGEQTASLRALILAHAFSRTSLPPRG</sequence>
<name>A0ABT5EI03_9BACT</name>
<dbReference type="EMBL" id="JAQNDO010000001">
    <property type="protein sequence ID" value="MDC0740808.1"/>
    <property type="molecule type" value="Genomic_DNA"/>
</dbReference>
<evidence type="ECO:0000313" key="2">
    <source>
        <dbReference type="Proteomes" id="UP001221411"/>
    </source>
</evidence>
<comment type="caution">
    <text evidence="1">The sequence shown here is derived from an EMBL/GenBank/DDBJ whole genome shotgun (WGS) entry which is preliminary data.</text>
</comment>
<accession>A0ABT5EI03</accession>